<dbReference type="SUPFAM" id="SSF46785">
    <property type="entry name" value="Winged helix' DNA-binding domain"/>
    <property type="match status" value="1"/>
</dbReference>
<dbReference type="EMBL" id="JAGUCO010000015">
    <property type="protein sequence ID" value="MBS2099780.1"/>
    <property type="molecule type" value="Genomic_DNA"/>
</dbReference>
<gene>
    <name evidence="6" type="ORF">KEM10_15935</name>
</gene>
<keyword evidence="2" id="KW-0238">DNA-binding</keyword>
<dbReference type="PRINTS" id="PR00034">
    <property type="entry name" value="HTHCRP"/>
</dbReference>
<dbReference type="InterPro" id="IPR012318">
    <property type="entry name" value="HTH_CRP"/>
</dbReference>
<evidence type="ECO:0000313" key="6">
    <source>
        <dbReference type="EMBL" id="MBS2099780.1"/>
    </source>
</evidence>
<dbReference type="Gene3D" id="2.60.120.10">
    <property type="entry name" value="Jelly Rolls"/>
    <property type="match status" value="1"/>
</dbReference>
<dbReference type="CDD" id="cd00038">
    <property type="entry name" value="CAP_ED"/>
    <property type="match status" value="1"/>
</dbReference>
<dbReference type="Gene3D" id="1.10.10.10">
    <property type="entry name" value="Winged helix-like DNA-binding domain superfamily/Winged helix DNA-binding domain"/>
    <property type="match status" value="1"/>
</dbReference>
<protein>
    <submittedName>
        <fullName evidence="6">Crp/Fnr family transcriptional regulator</fullName>
    </submittedName>
</protein>
<dbReference type="RefSeq" id="WP_212217024.1">
    <property type="nucleotide sequence ID" value="NZ_JAGUCO010000015.1"/>
</dbReference>
<keyword evidence="1" id="KW-0805">Transcription regulation</keyword>
<keyword evidence="7" id="KW-1185">Reference proteome</keyword>
<keyword evidence="3" id="KW-0804">Transcription</keyword>
<evidence type="ECO:0000259" key="4">
    <source>
        <dbReference type="PROSITE" id="PS50042"/>
    </source>
</evidence>
<dbReference type="Pfam" id="PF00027">
    <property type="entry name" value="cNMP_binding"/>
    <property type="match status" value="1"/>
</dbReference>
<proteinExistence type="predicted"/>
<organism evidence="6 7">
    <name type="scientific">Carboxylicivirga linearis</name>
    <dbReference type="NCBI Taxonomy" id="1628157"/>
    <lineage>
        <taxon>Bacteria</taxon>
        <taxon>Pseudomonadati</taxon>
        <taxon>Bacteroidota</taxon>
        <taxon>Bacteroidia</taxon>
        <taxon>Marinilabiliales</taxon>
        <taxon>Marinilabiliaceae</taxon>
        <taxon>Carboxylicivirga</taxon>
    </lineage>
</organism>
<dbReference type="InterPro" id="IPR000595">
    <property type="entry name" value="cNMP-bd_dom"/>
</dbReference>
<dbReference type="SMART" id="SM00419">
    <property type="entry name" value="HTH_CRP"/>
    <property type="match status" value="1"/>
</dbReference>
<dbReference type="PROSITE" id="PS51063">
    <property type="entry name" value="HTH_CRP_2"/>
    <property type="match status" value="1"/>
</dbReference>
<evidence type="ECO:0000256" key="3">
    <source>
        <dbReference type="ARBA" id="ARBA00023163"/>
    </source>
</evidence>
<dbReference type="PROSITE" id="PS50042">
    <property type="entry name" value="CNMP_BINDING_3"/>
    <property type="match status" value="1"/>
</dbReference>
<evidence type="ECO:0000256" key="2">
    <source>
        <dbReference type="ARBA" id="ARBA00023125"/>
    </source>
</evidence>
<dbReference type="InterPro" id="IPR036390">
    <property type="entry name" value="WH_DNA-bd_sf"/>
</dbReference>
<dbReference type="InterPro" id="IPR050397">
    <property type="entry name" value="Env_Response_Regulators"/>
</dbReference>
<evidence type="ECO:0000313" key="7">
    <source>
        <dbReference type="Proteomes" id="UP000708576"/>
    </source>
</evidence>
<dbReference type="Proteomes" id="UP000708576">
    <property type="component" value="Unassembled WGS sequence"/>
</dbReference>
<comment type="caution">
    <text evidence="6">The sequence shown here is derived from an EMBL/GenBank/DDBJ whole genome shotgun (WGS) entry which is preliminary data.</text>
</comment>
<name>A0ABS5JY25_9BACT</name>
<dbReference type="PANTHER" id="PTHR24567">
    <property type="entry name" value="CRP FAMILY TRANSCRIPTIONAL REGULATORY PROTEIN"/>
    <property type="match status" value="1"/>
</dbReference>
<reference evidence="6 7" key="1">
    <citation type="journal article" date="2015" name="Int. J. Syst. Evol. Microbiol.">
        <title>Carboxylicivirga linearis sp. nov., isolated from a sea cucumber culture pond.</title>
        <authorList>
            <person name="Wang F.Q."/>
            <person name="Zhou Y.X."/>
            <person name="Lin X.Z."/>
            <person name="Chen G.J."/>
            <person name="Du Z.J."/>
        </authorList>
    </citation>
    <scope>NUCLEOTIDE SEQUENCE [LARGE SCALE GENOMIC DNA]</scope>
    <source>
        <strain evidence="6 7">FB218</strain>
    </source>
</reference>
<dbReference type="Pfam" id="PF13545">
    <property type="entry name" value="HTH_Crp_2"/>
    <property type="match status" value="1"/>
</dbReference>
<evidence type="ECO:0000259" key="5">
    <source>
        <dbReference type="PROSITE" id="PS51063"/>
    </source>
</evidence>
<accession>A0ABS5JY25</accession>
<feature type="domain" description="HTH crp-type" evidence="5">
    <location>
        <begin position="140"/>
        <end position="211"/>
    </location>
</feature>
<dbReference type="InterPro" id="IPR018490">
    <property type="entry name" value="cNMP-bd_dom_sf"/>
</dbReference>
<dbReference type="InterPro" id="IPR014710">
    <property type="entry name" value="RmlC-like_jellyroll"/>
</dbReference>
<dbReference type="InterPro" id="IPR036388">
    <property type="entry name" value="WH-like_DNA-bd_sf"/>
</dbReference>
<sequence>MAVFNYSRFFNENTDLGELIYEKCQNYKSGELVYAQDSNMNHAYYVKSGLLKIYRNGVKGEQQIVRLVKEGSLIGFHSMLSDEPEVTGCESLNDSQVCIIPGDVLKDTMKKDKSLSDLIMKQTCEELKQTCNSMIELSQKTVRGRLANLFLKLQELFQAKDDEPIPLVISRVDMARWIGTSKESVSRLITEFKEDGILSFSRSEIKINSKEKLTKIVMIS</sequence>
<dbReference type="PANTHER" id="PTHR24567:SF26">
    <property type="entry name" value="REGULATORY PROTEIN YEIL"/>
    <property type="match status" value="1"/>
</dbReference>
<dbReference type="SUPFAM" id="SSF51206">
    <property type="entry name" value="cAMP-binding domain-like"/>
    <property type="match status" value="1"/>
</dbReference>
<evidence type="ECO:0000256" key="1">
    <source>
        <dbReference type="ARBA" id="ARBA00023015"/>
    </source>
</evidence>
<feature type="domain" description="Cyclic nucleotide-binding" evidence="4">
    <location>
        <begin position="27"/>
        <end position="109"/>
    </location>
</feature>